<accession>A0AAU1U5H2</accession>
<dbReference type="InterPro" id="IPR046300">
    <property type="entry name" value="DUF6415"/>
</dbReference>
<proteinExistence type="predicted"/>
<evidence type="ECO:0000313" key="1">
    <source>
        <dbReference type="EMBL" id="WTS11703.1"/>
    </source>
</evidence>
<dbReference type="AlphaFoldDB" id="A0AAU1U5H2"/>
<reference evidence="1" key="1">
    <citation type="submission" date="2022-10" db="EMBL/GenBank/DDBJ databases">
        <title>The complete genomes of actinobacterial strains from the NBC collection.</title>
        <authorList>
            <person name="Joergensen T.S."/>
            <person name="Alvarez Arevalo M."/>
            <person name="Sterndorff E.B."/>
            <person name="Faurdal D."/>
            <person name="Vuksanovic O."/>
            <person name="Mourched A.-S."/>
            <person name="Charusanti P."/>
            <person name="Shaw S."/>
            <person name="Blin K."/>
            <person name="Weber T."/>
        </authorList>
    </citation>
    <scope>NUCLEOTIDE SEQUENCE</scope>
    <source>
        <strain evidence="1">NBC_00119</strain>
    </source>
</reference>
<dbReference type="Pfam" id="PF19979">
    <property type="entry name" value="DUF6415"/>
    <property type="match status" value="1"/>
</dbReference>
<protein>
    <submittedName>
        <fullName evidence="1">DUF6415 family natural product biosynthesis protein</fullName>
    </submittedName>
</protein>
<sequence>MNDTTTEPVEILRILGTGVPALSTADEAAEWDKQLREWARSLLPKTRDILGSLPEEAESQRQAITRILGWTLRILDQACSPPRLVDATLHVDHLATACRLLANIVVSVGGGRILCTWCQDYGDDPRLIQVIEAGSGPGGSLFACVSCRARNGLRPLTDKQRLPSPAPAGE</sequence>
<organism evidence="1">
    <name type="scientific">Streptomyces sp. NBC_00119</name>
    <dbReference type="NCBI Taxonomy" id="2975659"/>
    <lineage>
        <taxon>Bacteria</taxon>
        <taxon>Bacillati</taxon>
        <taxon>Actinomycetota</taxon>
        <taxon>Actinomycetes</taxon>
        <taxon>Kitasatosporales</taxon>
        <taxon>Streptomycetaceae</taxon>
        <taxon>Streptomyces</taxon>
    </lineage>
</organism>
<dbReference type="EMBL" id="CP108195">
    <property type="protein sequence ID" value="WTS11703.1"/>
    <property type="molecule type" value="Genomic_DNA"/>
</dbReference>
<name>A0AAU1U5H2_9ACTN</name>
<gene>
    <name evidence="1" type="ORF">OHU69_12035</name>
</gene>